<proteinExistence type="predicted"/>
<evidence type="ECO:0000256" key="1">
    <source>
        <dbReference type="SAM" id="Phobius"/>
    </source>
</evidence>
<dbReference type="EMBL" id="MBTG01000006">
    <property type="protein sequence ID" value="OPH59670.1"/>
    <property type="molecule type" value="Genomic_DNA"/>
</dbReference>
<feature type="transmembrane region" description="Helical" evidence="1">
    <location>
        <begin position="12"/>
        <end position="35"/>
    </location>
</feature>
<keyword evidence="1" id="KW-0472">Membrane</keyword>
<sequence length="137" mass="15804">MCSAKKSRTNKSLIIFLVLSIIMTVISILQVIINMHELRPVWLIAILLIPIPIYVFVVVAISLDLVKQDYLIIHGRIITRSENKIVVQLLNGKMKTFRLKNDFLDAIDVENDIEIVFYKRTRAVIGLKNRGTHEKYT</sequence>
<dbReference type="Proteomes" id="UP000190626">
    <property type="component" value="Unassembled WGS sequence"/>
</dbReference>
<dbReference type="AlphaFoldDB" id="A0A1V4HP86"/>
<keyword evidence="3" id="KW-1185">Reference proteome</keyword>
<evidence type="ECO:0000313" key="3">
    <source>
        <dbReference type="Proteomes" id="UP000190626"/>
    </source>
</evidence>
<comment type="caution">
    <text evidence="2">The sequence shown here is derived from an EMBL/GenBank/DDBJ whole genome shotgun (WGS) entry which is preliminary data.</text>
</comment>
<evidence type="ECO:0000313" key="2">
    <source>
        <dbReference type="EMBL" id="OPH59670.1"/>
    </source>
</evidence>
<keyword evidence="1" id="KW-1133">Transmembrane helix</keyword>
<keyword evidence="1" id="KW-0812">Transmembrane</keyword>
<organism evidence="2 3">
    <name type="scientific">Paenibacillus ferrarius</name>
    <dbReference type="NCBI Taxonomy" id="1469647"/>
    <lineage>
        <taxon>Bacteria</taxon>
        <taxon>Bacillati</taxon>
        <taxon>Bacillota</taxon>
        <taxon>Bacilli</taxon>
        <taxon>Bacillales</taxon>
        <taxon>Paenibacillaceae</taxon>
        <taxon>Paenibacillus</taxon>
    </lineage>
</organism>
<feature type="transmembrane region" description="Helical" evidence="1">
    <location>
        <begin position="41"/>
        <end position="66"/>
    </location>
</feature>
<gene>
    <name evidence="2" type="ORF">BC351_19505</name>
</gene>
<name>A0A1V4HP86_9BACL</name>
<reference evidence="3" key="1">
    <citation type="submission" date="2016-07" db="EMBL/GenBank/DDBJ databases">
        <authorList>
            <person name="Florea S."/>
            <person name="Webb J.S."/>
            <person name="Jaromczyk J."/>
            <person name="Schardl C.L."/>
        </authorList>
    </citation>
    <scope>NUCLEOTIDE SEQUENCE [LARGE SCALE GENOMIC DNA]</scope>
    <source>
        <strain evidence="3">CY1</strain>
    </source>
</reference>
<accession>A0A1V4HP86</accession>
<dbReference type="STRING" id="1469647.BC351_19505"/>
<protein>
    <submittedName>
        <fullName evidence="2">Uncharacterized protein</fullName>
    </submittedName>
</protein>